<reference evidence="1 2" key="1">
    <citation type="submission" date="2017-08" db="EMBL/GenBank/DDBJ databases">
        <authorList>
            <person name="de Groot N.N."/>
        </authorList>
    </citation>
    <scope>NUCLEOTIDE SEQUENCE [LARGE SCALE GENOMIC DNA]</scope>
    <source>
        <strain evidence="1 2">DSM 9787</strain>
    </source>
</reference>
<evidence type="ECO:0000313" key="1">
    <source>
        <dbReference type="EMBL" id="SOC16402.1"/>
    </source>
</evidence>
<evidence type="ECO:0000313" key="2">
    <source>
        <dbReference type="Proteomes" id="UP000219563"/>
    </source>
</evidence>
<gene>
    <name evidence="1" type="ORF">SAMN02910411_0390</name>
</gene>
<protein>
    <submittedName>
        <fullName evidence="1">Uncharacterized protein</fullName>
    </submittedName>
</protein>
<name>A0A285T4W8_9FIRM</name>
<proteinExistence type="predicted"/>
<accession>A0A285T4W8</accession>
<dbReference type="Proteomes" id="UP000219563">
    <property type="component" value="Unassembled WGS sequence"/>
</dbReference>
<dbReference type="EMBL" id="OBMR01000014">
    <property type="protein sequence ID" value="SOC16402.1"/>
    <property type="molecule type" value="Genomic_DNA"/>
</dbReference>
<dbReference type="RefSeq" id="WP_090394397.1">
    <property type="nucleotide sequence ID" value="NZ_OBMR01000014.1"/>
</dbReference>
<organism evidence="1 2">
    <name type="scientific">Pseudobutyrivibrio ruminis DSM 9787</name>
    <dbReference type="NCBI Taxonomy" id="1123011"/>
    <lineage>
        <taxon>Bacteria</taxon>
        <taxon>Bacillati</taxon>
        <taxon>Bacillota</taxon>
        <taxon>Clostridia</taxon>
        <taxon>Lachnospirales</taxon>
        <taxon>Lachnospiraceae</taxon>
        <taxon>Pseudobutyrivibrio</taxon>
    </lineage>
</organism>
<sequence>MGDKTWVHKPTGKYFFDDRLNMKLLYEDIAHMTNQEFAAFCKMIEFNGKYPKKYSVTGNWE</sequence>
<dbReference type="AlphaFoldDB" id="A0A285T4W8"/>